<feature type="compositionally biased region" description="Polar residues" evidence="1">
    <location>
        <begin position="229"/>
        <end position="238"/>
    </location>
</feature>
<reference evidence="3" key="1">
    <citation type="submission" date="2020-11" db="EMBL/GenBank/DDBJ databases">
        <authorList>
            <consortium name="DOE Joint Genome Institute"/>
            <person name="Ahrendt S."/>
            <person name="Riley R."/>
            <person name="Andreopoulos W."/>
            <person name="Labutti K."/>
            <person name="Pangilinan J."/>
            <person name="Ruiz-Duenas F.J."/>
            <person name="Barrasa J.M."/>
            <person name="Sanchez-Garcia M."/>
            <person name="Camarero S."/>
            <person name="Miyauchi S."/>
            <person name="Serrano A."/>
            <person name="Linde D."/>
            <person name="Babiker R."/>
            <person name="Drula E."/>
            <person name="Ayuso-Fernandez I."/>
            <person name="Pacheco R."/>
            <person name="Padilla G."/>
            <person name="Ferreira P."/>
            <person name="Barriuso J."/>
            <person name="Kellner H."/>
            <person name="Castanera R."/>
            <person name="Alfaro M."/>
            <person name="Ramirez L."/>
            <person name="Pisabarro A.G."/>
            <person name="Kuo A."/>
            <person name="Tritt A."/>
            <person name="Lipzen A."/>
            <person name="He G."/>
            <person name="Yan M."/>
            <person name="Ng V."/>
            <person name="Cullen D."/>
            <person name="Martin F."/>
            <person name="Rosso M.-N."/>
            <person name="Henrissat B."/>
            <person name="Hibbett D."/>
            <person name="Martinez A.T."/>
            <person name="Grigoriev I.V."/>
        </authorList>
    </citation>
    <scope>NUCLEOTIDE SEQUENCE</scope>
    <source>
        <strain evidence="3">MF-IS2</strain>
    </source>
</reference>
<keyword evidence="2" id="KW-0812">Transmembrane</keyword>
<keyword evidence="2" id="KW-1133">Transmembrane helix</keyword>
<keyword evidence="4" id="KW-1185">Reference proteome</keyword>
<feature type="compositionally biased region" description="Low complexity" evidence="1">
    <location>
        <begin position="412"/>
        <end position="433"/>
    </location>
</feature>
<feature type="compositionally biased region" description="Basic residues" evidence="1">
    <location>
        <begin position="9"/>
        <end position="20"/>
    </location>
</feature>
<organism evidence="3 4">
    <name type="scientific">Macrolepiota fuliginosa MF-IS2</name>
    <dbReference type="NCBI Taxonomy" id="1400762"/>
    <lineage>
        <taxon>Eukaryota</taxon>
        <taxon>Fungi</taxon>
        <taxon>Dikarya</taxon>
        <taxon>Basidiomycota</taxon>
        <taxon>Agaricomycotina</taxon>
        <taxon>Agaricomycetes</taxon>
        <taxon>Agaricomycetidae</taxon>
        <taxon>Agaricales</taxon>
        <taxon>Agaricineae</taxon>
        <taxon>Agaricaceae</taxon>
        <taxon>Macrolepiota</taxon>
    </lineage>
</organism>
<feature type="region of interest" description="Disordered" evidence="1">
    <location>
        <begin position="208"/>
        <end position="323"/>
    </location>
</feature>
<evidence type="ECO:0000256" key="2">
    <source>
        <dbReference type="SAM" id="Phobius"/>
    </source>
</evidence>
<dbReference type="Proteomes" id="UP000807342">
    <property type="component" value="Unassembled WGS sequence"/>
</dbReference>
<evidence type="ECO:0000313" key="4">
    <source>
        <dbReference type="Proteomes" id="UP000807342"/>
    </source>
</evidence>
<evidence type="ECO:0000313" key="3">
    <source>
        <dbReference type="EMBL" id="KAF9454457.1"/>
    </source>
</evidence>
<dbReference type="OrthoDB" id="3069304at2759"/>
<dbReference type="AlphaFoldDB" id="A0A9P5XMZ5"/>
<name>A0A9P5XMZ5_9AGAR</name>
<feature type="region of interest" description="Disordered" evidence="1">
    <location>
        <begin position="356"/>
        <end position="461"/>
    </location>
</feature>
<dbReference type="EMBL" id="MU151054">
    <property type="protein sequence ID" value="KAF9454457.1"/>
    <property type="molecule type" value="Genomic_DNA"/>
</dbReference>
<sequence length="461" mass="48634">MTPRNDHGFRHRKEVKRRQAARTTSAAVVPVRPTATPVRTTAVKPPLLTPIVKPTATRVITPVKPTVVPTLTSHATILPPSLISNTPTTTVPSVVAPPPVATSSLSVSTTLSALVTTTSTPLSSSIRPITLTSIVPLASSTPSSQPDSSSGVSTGAVVGGIIGGFVALGFIGAALFLFLRRTRERKEDHAEAFNAAKFRRSAILLEEPAEKYHKPRPPTMIEQHVRNSPAPQSRQYSPPRSAPYGDHAHYNASYTGASEAQAPYGQYPPLSNGYGYGDPHGYPPRPHYPPHSQYNTQQYSAYPPAPSPNSFASGQESLALPNPFDSAVETPVQAHYTHNTSSPTVARDLTQSISTGHDRVPVEDSDAPPAYEATSSSAGYKPDVKAKPSPSVMNPGESSNATASTPQASMPTVTSGSLSIPSSTPTTPSPTTTDRAHPSRRLSGTSAITTVYDPQDAYGGM</sequence>
<feature type="region of interest" description="Disordered" evidence="1">
    <location>
        <begin position="1"/>
        <end position="28"/>
    </location>
</feature>
<keyword evidence="2" id="KW-0472">Membrane</keyword>
<protein>
    <submittedName>
        <fullName evidence="3">Uncharacterized protein</fullName>
    </submittedName>
</protein>
<feature type="compositionally biased region" description="Polar residues" evidence="1">
    <location>
        <begin position="396"/>
        <end position="411"/>
    </location>
</feature>
<accession>A0A9P5XMZ5</accession>
<feature type="transmembrane region" description="Helical" evidence="2">
    <location>
        <begin position="156"/>
        <end position="179"/>
    </location>
</feature>
<gene>
    <name evidence="3" type="ORF">P691DRAFT_808598</name>
</gene>
<evidence type="ECO:0000256" key="1">
    <source>
        <dbReference type="SAM" id="MobiDB-lite"/>
    </source>
</evidence>
<proteinExistence type="predicted"/>
<comment type="caution">
    <text evidence="3">The sequence shown here is derived from an EMBL/GenBank/DDBJ whole genome shotgun (WGS) entry which is preliminary data.</text>
</comment>